<evidence type="ECO:0000313" key="7">
    <source>
        <dbReference type="EMBL" id="CAL6097455.1"/>
    </source>
</evidence>
<keyword evidence="8" id="KW-1185">Reference proteome</keyword>
<feature type="region of interest" description="Disordered" evidence="1">
    <location>
        <begin position="47"/>
        <end position="72"/>
    </location>
</feature>
<dbReference type="EMBL" id="CATOUU010001158">
    <property type="protein sequence ID" value="CAI9975012.1"/>
    <property type="molecule type" value="Genomic_DNA"/>
</dbReference>
<organism evidence="3">
    <name type="scientific">Hexamita inflata</name>
    <dbReference type="NCBI Taxonomy" id="28002"/>
    <lineage>
        <taxon>Eukaryota</taxon>
        <taxon>Metamonada</taxon>
        <taxon>Diplomonadida</taxon>
        <taxon>Hexamitidae</taxon>
        <taxon>Hexamitinae</taxon>
        <taxon>Hexamita</taxon>
    </lineage>
</organism>
<feature type="compositionally biased region" description="Basic residues" evidence="1">
    <location>
        <begin position="52"/>
        <end position="72"/>
    </location>
</feature>
<evidence type="ECO:0000313" key="2">
    <source>
        <dbReference type="EMBL" id="CAI9921705.1"/>
    </source>
</evidence>
<protein>
    <submittedName>
        <fullName evidence="3">Uncharacterized protein</fullName>
    </submittedName>
</protein>
<proteinExistence type="predicted"/>
<sequence length="72" mass="8415">MTVQVKYKSPVFAVFPFEQPDIFQYAKPNYELCDQFLLKSIKQLEEDQAKGVGKKKVKKEKTTKKKTKTSKK</sequence>
<evidence type="ECO:0000313" key="6">
    <source>
        <dbReference type="EMBL" id="CAL6093690.1"/>
    </source>
</evidence>
<accession>A0AA86V3P5</accession>
<dbReference type="AlphaFoldDB" id="A0AA86V3P5"/>
<evidence type="ECO:0000313" key="4">
    <source>
        <dbReference type="EMBL" id="CAI9976064.1"/>
    </source>
</evidence>
<dbReference type="EMBL" id="CATOUU010001172">
    <property type="protein sequence ID" value="CAI9976064.1"/>
    <property type="molecule type" value="Genomic_DNA"/>
</dbReference>
<dbReference type="EMBL" id="CATOUU010000232">
    <property type="protein sequence ID" value="CAI9921705.1"/>
    <property type="molecule type" value="Genomic_DNA"/>
</dbReference>
<evidence type="ECO:0000313" key="8">
    <source>
        <dbReference type="Proteomes" id="UP001642409"/>
    </source>
</evidence>
<dbReference type="EMBL" id="CAXDID020000497">
    <property type="protein sequence ID" value="CAL6097455.1"/>
    <property type="molecule type" value="Genomic_DNA"/>
</dbReference>
<evidence type="ECO:0000256" key="1">
    <source>
        <dbReference type="SAM" id="MobiDB-lite"/>
    </source>
</evidence>
<dbReference type="Proteomes" id="UP001642409">
    <property type="component" value="Unassembled WGS sequence"/>
</dbReference>
<reference evidence="5 8" key="2">
    <citation type="submission" date="2024-07" db="EMBL/GenBank/DDBJ databases">
        <authorList>
            <person name="Akdeniz Z."/>
        </authorList>
    </citation>
    <scope>NUCLEOTIDE SEQUENCE [LARGE SCALE GENOMIC DNA]</scope>
</reference>
<name>A0AA86V3P5_9EUKA</name>
<comment type="caution">
    <text evidence="3">The sequence shown here is derived from an EMBL/GenBank/DDBJ whole genome shotgun (WGS) entry which is preliminary data.</text>
</comment>
<gene>
    <name evidence="5" type="ORF">HINF_LOCUS55366</name>
    <name evidence="3" type="ORF">HINF_LOCUS62657</name>
    <name evidence="4" type="ORF">HINF_LOCUS63709</name>
    <name evidence="6" type="ORF">HINF_LOCUS67111</name>
    <name evidence="7" type="ORF">HINF_LOCUS69005</name>
    <name evidence="2" type="ORF">HINF_LOCUS9350</name>
</gene>
<evidence type="ECO:0000313" key="3">
    <source>
        <dbReference type="EMBL" id="CAI9975012.1"/>
    </source>
</evidence>
<dbReference type="EMBL" id="CAXDID020000293">
    <property type="protein sequence ID" value="CAL6071906.1"/>
    <property type="molecule type" value="Genomic_DNA"/>
</dbReference>
<dbReference type="EMBL" id="CAXDID020000460">
    <property type="protein sequence ID" value="CAL6093690.1"/>
    <property type="molecule type" value="Genomic_DNA"/>
</dbReference>
<evidence type="ECO:0000313" key="5">
    <source>
        <dbReference type="EMBL" id="CAL6071906.1"/>
    </source>
</evidence>
<reference evidence="3" key="1">
    <citation type="submission" date="2023-06" db="EMBL/GenBank/DDBJ databases">
        <authorList>
            <person name="Kurt Z."/>
        </authorList>
    </citation>
    <scope>NUCLEOTIDE SEQUENCE</scope>
</reference>